<dbReference type="AlphaFoldDB" id="A0A2R5HG57"/>
<evidence type="ECO:0000256" key="1">
    <source>
        <dbReference type="SAM" id="MobiDB-lite"/>
    </source>
</evidence>
<keyword evidence="3" id="KW-1185">Reference proteome</keyword>
<evidence type="ECO:0000313" key="2">
    <source>
        <dbReference type="EMBL" id="GBG96836.1"/>
    </source>
</evidence>
<dbReference type="EMBL" id="BFFO01000005">
    <property type="protein sequence ID" value="GBG96836.1"/>
    <property type="molecule type" value="Genomic_DNA"/>
</dbReference>
<feature type="region of interest" description="Disordered" evidence="1">
    <location>
        <begin position="8"/>
        <end position="34"/>
    </location>
</feature>
<evidence type="ECO:0000313" key="3">
    <source>
        <dbReference type="Proteomes" id="UP000245021"/>
    </source>
</evidence>
<accession>A0A2R5HG57</accession>
<protein>
    <submittedName>
        <fullName evidence="2">Uncharacterized protein</fullName>
    </submittedName>
</protein>
<proteinExistence type="predicted"/>
<comment type="caution">
    <text evidence="2">The sequence shown here is derived from an EMBL/GenBank/DDBJ whole genome shotgun (WGS) entry which is preliminary data.</text>
</comment>
<sequence length="146" mass="16549">MALIVETIGNDSEQKRGGRSMSEKDEQGLRPSIEKLLKQEPKRFKMDAERSSLIERFQAYLSREDIGADTEMLVQIASRKIQDGSFTSYNARDFIISSFIELEVSSKITLNPTEKESQTMIWNEENDISARRSAGLQTGVGFIFFG</sequence>
<feature type="compositionally biased region" description="Basic and acidic residues" evidence="1">
    <location>
        <begin position="12"/>
        <end position="34"/>
    </location>
</feature>
<reference evidence="2 3" key="1">
    <citation type="journal article" date="2018" name="Genome Announc.">
        <title>Draft Genome Sequence of Lactococcus sp. Strain NtB2 (JCM 32569), Isolated from the Gut of the Higher Termite Nasutitermes takasagoensis.</title>
        <authorList>
            <person name="Noda S."/>
            <person name="Aihara C."/>
            <person name="Yuki M."/>
            <person name="Ohkuma M."/>
        </authorList>
    </citation>
    <scope>NUCLEOTIDE SEQUENCE [LARGE SCALE GENOMIC DNA]</scope>
    <source>
        <strain evidence="2 3">NtB2</strain>
    </source>
</reference>
<organism evidence="2 3">
    <name type="scientific">Lactococcus termiticola</name>
    <dbReference type="NCBI Taxonomy" id="2169526"/>
    <lineage>
        <taxon>Bacteria</taxon>
        <taxon>Bacillati</taxon>
        <taxon>Bacillota</taxon>
        <taxon>Bacilli</taxon>
        <taxon>Lactobacillales</taxon>
        <taxon>Streptococcaceae</taxon>
        <taxon>Lactococcus</taxon>
    </lineage>
</organism>
<gene>
    <name evidence="2" type="ORF">NtB2_00961</name>
</gene>
<name>A0A2R5HG57_9LACT</name>
<dbReference type="Proteomes" id="UP000245021">
    <property type="component" value="Unassembled WGS sequence"/>
</dbReference>